<name>A0ABU0D368_9BACI</name>
<comment type="caution">
    <text evidence="9">The sequence shown here is derived from an EMBL/GenBank/DDBJ whole genome shotgun (WGS) entry which is preliminary data.</text>
</comment>
<feature type="transmembrane region" description="Helical" evidence="7">
    <location>
        <begin position="75"/>
        <end position="92"/>
    </location>
</feature>
<keyword evidence="10" id="KW-1185">Reference proteome</keyword>
<feature type="transmembrane region" description="Helical" evidence="7">
    <location>
        <begin position="129"/>
        <end position="148"/>
    </location>
</feature>
<keyword evidence="6 7" id="KW-0472">Membrane</keyword>
<evidence type="ECO:0000256" key="2">
    <source>
        <dbReference type="ARBA" id="ARBA00007400"/>
    </source>
</evidence>
<dbReference type="Proteomes" id="UP001232343">
    <property type="component" value="Unassembled WGS sequence"/>
</dbReference>
<organism evidence="9 10">
    <name type="scientific">Lederbergia wuyishanensis</name>
    <dbReference type="NCBI Taxonomy" id="1347903"/>
    <lineage>
        <taxon>Bacteria</taxon>
        <taxon>Bacillati</taxon>
        <taxon>Bacillota</taxon>
        <taxon>Bacilli</taxon>
        <taxon>Bacillales</taxon>
        <taxon>Bacillaceae</taxon>
        <taxon>Lederbergia</taxon>
    </lineage>
</organism>
<dbReference type="PANTHER" id="PTHR40074">
    <property type="entry name" value="O-ACETYLTRANSFERASE WECH"/>
    <property type="match status" value="1"/>
</dbReference>
<comment type="subcellular location">
    <subcellularLocation>
        <location evidence="1">Cell membrane</location>
        <topology evidence="1">Multi-pass membrane protein</topology>
    </subcellularLocation>
</comment>
<feature type="transmembrane region" description="Helical" evidence="7">
    <location>
        <begin position="244"/>
        <end position="266"/>
    </location>
</feature>
<proteinExistence type="inferred from homology"/>
<dbReference type="Pfam" id="PF01757">
    <property type="entry name" value="Acyl_transf_3"/>
    <property type="match status" value="1"/>
</dbReference>
<sequence>MERNTTLDLIKFFAIVGVVIIHTKPFYGNEIGIILNSISRSAVPFFFIVSGYLFTKKFNKDISRYGKQIVKLSKLYLSWYMVYMVYDIYMLVTRNTDKTMFENIYQYAHDNLNVINIIYYASGTSGYQLWYLPTLILSIIILTVFLSVNRLTHLLIGSLILHLFGIIGESYTFIFEFWFQIREVMFFGLFYTTLGAFIAKKEKTFYTFLKAKHYLKLSLVFLLIQVVERSILISKFGESISDDYVFSTIFSSLFLFLFALLSPGIGKNSILTKVGENAVGIFVIHILVMRIGDSIFKDIEDIVGYITWNLLYTPIIVIISYLLYLLIQKSKKQIYVLRQYRK</sequence>
<feature type="transmembrane region" description="Helical" evidence="7">
    <location>
        <begin position="302"/>
        <end position="327"/>
    </location>
</feature>
<keyword evidence="5 7" id="KW-1133">Transmembrane helix</keyword>
<dbReference type="InterPro" id="IPR002656">
    <property type="entry name" value="Acyl_transf_3_dom"/>
</dbReference>
<evidence type="ECO:0000256" key="4">
    <source>
        <dbReference type="ARBA" id="ARBA00022692"/>
    </source>
</evidence>
<dbReference type="RefSeq" id="WP_244681584.1">
    <property type="nucleotide sequence ID" value="NZ_JALIRM010000006.1"/>
</dbReference>
<feature type="transmembrane region" description="Helical" evidence="7">
    <location>
        <begin position="184"/>
        <end position="201"/>
    </location>
</feature>
<evidence type="ECO:0000256" key="3">
    <source>
        <dbReference type="ARBA" id="ARBA00022475"/>
    </source>
</evidence>
<feature type="transmembrane region" description="Helical" evidence="7">
    <location>
        <begin position="278"/>
        <end position="296"/>
    </location>
</feature>
<evidence type="ECO:0000256" key="6">
    <source>
        <dbReference type="ARBA" id="ARBA00023136"/>
    </source>
</evidence>
<evidence type="ECO:0000259" key="8">
    <source>
        <dbReference type="Pfam" id="PF01757"/>
    </source>
</evidence>
<gene>
    <name evidence="9" type="ORF">J2S14_001661</name>
</gene>
<evidence type="ECO:0000256" key="7">
    <source>
        <dbReference type="SAM" id="Phobius"/>
    </source>
</evidence>
<feature type="transmembrane region" description="Helical" evidence="7">
    <location>
        <begin position="33"/>
        <end position="54"/>
    </location>
</feature>
<keyword evidence="3" id="KW-1003">Cell membrane</keyword>
<evidence type="ECO:0000256" key="5">
    <source>
        <dbReference type="ARBA" id="ARBA00022989"/>
    </source>
</evidence>
<evidence type="ECO:0000256" key="1">
    <source>
        <dbReference type="ARBA" id="ARBA00004651"/>
    </source>
</evidence>
<keyword evidence="4 7" id="KW-0812">Transmembrane</keyword>
<feature type="domain" description="Acyltransferase 3" evidence="8">
    <location>
        <begin position="6"/>
        <end position="324"/>
    </location>
</feature>
<feature type="transmembrane region" description="Helical" evidence="7">
    <location>
        <begin position="155"/>
        <end position="178"/>
    </location>
</feature>
<dbReference type="PANTHER" id="PTHR40074:SF2">
    <property type="entry name" value="O-ACETYLTRANSFERASE WECH"/>
    <property type="match status" value="1"/>
</dbReference>
<protein>
    <submittedName>
        <fullName evidence="9">Surface polysaccharide O-acyltransferase-like enzyme</fullName>
    </submittedName>
</protein>
<comment type="similarity">
    <text evidence="2">Belongs to the acyltransferase 3 family.</text>
</comment>
<evidence type="ECO:0000313" key="9">
    <source>
        <dbReference type="EMBL" id="MDQ0342847.1"/>
    </source>
</evidence>
<feature type="transmembrane region" description="Helical" evidence="7">
    <location>
        <begin position="9"/>
        <end position="27"/>
    </location>
</feature>
<accession>A0ABU0D368</accession>
<evidence type="ECO:0000313" key="10">
    <source>
        <dbReference type="Proteomes" id="UP001232343"/>
    </source>
</evidence>
<dbReference type="EMBL" id="JAUSUO010000003">
    <property type="protein sequence ID" value="MDQ0342847.1"/>
    <property type="molecule type" value="Genomic_DNA"/>
</dbReference>
<reference evidence="9 10" key="1">
    <citation type="submission" date="2023-07" db="EMBL/GenBank/DDBJ databases">
        <title>Genomic Encyclopedia of Type Strains, Phase IV (KMG-IV): sequencing the most valuable type-strain genomes for metagenomic binning, comparative biology and taxonomic classification.</title>
        <authorList>
            <person name="Goeker M."/>
        </authorList>
    </citation>
    <scope>NUCLEOTIDE SEQUENCE [LARGE SCALE GENOMIC DNA]</scope>
    <source>
        <strain evidence="9 10">DSM 27848</strain>
    </source>
</reference>
<feature type="transmembrane region" description="Helical" evidence="7">
    <location>
        <begin position="213"/>
        <end position="232"/>
    </location>
</feature>